<evidence type="ECO:0000256" key="1">
    <source>
        <dbReference type="SAM" id="SignalP"/>
    </source>
</evidence>
<dbReference type="Pfam" id="PF00188">
    <property type="entry name" value="CAP"/>
    <property type="match status" value="1"/>
</dbReference>
<dbReference type="InterPro" id="IPR014044">
    <property type="entry name" value="CAP_dom"/>
</dbReference>
<accession>A0AA85J6C9</accession>
<proteinExistence type="predicted"/>
<feature type="signal peptide" evidence="1">
    <location>
        <begin position="1"/>
        <end position="24"/>
    </location>
</feature>
<protein>
    <recommendedName>
        <fullName evidence="2">SCP domain-containing protein</fullName>
    </recommendedName>
</protein>
<dbReference type="AlphaFoldDB" id="A0AA85J6C9"/>
<feature type="chain" id="PRO_5041707982" description="SCP domain-containing protein" evidence="1">
    <location>
        <begin position="25"/>
        <end position="187"/>
    </location>
</feature>
<dbReference type="SMART" id="SM00198">
    <property type="entry name" value="SCP"/>
    <property type="match status" value="1"/>
</dbReference>
<keyword evidence="3" id="KW-1185">Reference proteome</keyword>
<evidence type="ECO:0000313" key="3">
    <source>
        <dbReference type="Proteomes" id="UP000050795"/>
    </source>
</evidence>
<sequence length="187" mass="20918">MPSTYHTSLFISCLCLFSVSCVGGLMNDTLRNLLLTLHNNARDDVRSGSLSGQPKAISIKHVKYNMELEKKAQNLSDQCRVGHDTDSERKVPPFTYVGQNWVGAATVELGFNSWLNEYKNYDFYGSYCFNGQCNKYTQIVWQKTTDIGCGVTDCPSAPFGLSIVCNYGPGGRYIDQYPYETDQTGKL</sequence>
<dbReference type="Proteomes" id="UP000050795">
    <property type="component" value="Unassembled WGS sequence"/>
</dbReference>
<dbReference type="InterPro" id="IPR001283">
    <property type="entry name" value="CRISP-related"/>
</dbReference>
<dbReference type="PRINTS" id="PR00837">
    <property type="entry name" value="V5TPXLIKE"/>
</dbReference>
<organism evidence="3 4">
    <name type="scientific">Trichobilharzia regenti</name>
    <name type="common">Nasal bird schistosome</name>
    <dbReference type="NCBI Taxonomy" id="157069"/>
    <lineage>
        <taxon>Eukaryota</taxon>
        <taxon>Metazoa</taxon>
        <taxon>Spiralia</taxon>
        <taxon>Lophotrochozoa</taxon>
        <taxon>Platyhelminthes</taxon>
        <taxon>Trematoda</taxon>
        <taxon>Digenea</taxon>
        <taxon>Strigeidida</taxon>
        <taxon>Schistosomatoidea</taxon>
        <taxon>Schistosomatidae</taxon>
        <taxon>Trichobilharzia</taxon>
    </lineage>
</organism>
<dbReference type="CDD" id="cd05380">
    <property type="entry name" value="CAP_euk"/>
    <property type="match status" value="1"/>
</dbReference>
<dbReference type="InterPro" id="IPR002413">
    <property type="entry name" value="V5_allergen-like"/>
</dbReference>
<dbReference type="PANTHER" id="PTHR10334">
    <property type="entry name" value="CYSTEINE-RICH SECRETORY PROTEIN-RELATED"/>
    <property type="match status" value="1"/>
</dbReference>
<dbReference type="SUPFAM" id="SSF55797">
    <property type="entry name" value="PR-1-like"/>
    <property type="match status" value="1"/>
</dbReference>
<dbReference type="PRINTS" id="PR00838">
    <property type="entry name" value="V5ALLERGEN"/>
</dbReference>
<evidence type="ECO:0000313" key="4">
    <source>
        <dbReference type="WBParaSite" id="TREG1_127210.1"/>
    </source>
</evidence>
<feature type="domain" description="SCP" evidence="2">
    <location>
        <begin position="28"/>
        <end position="175"/>
    </location>
</feature>
<reference evidence="3" key="1">
    <citation type="submission" date="2022-06" db="EMBL/GenBank/DDBJ databases">
        <authorList>
            <person name="Berger JAMES D."/>
            <person name="Berger JAMES D."/>
        </authorList>
    </citation>
    <scope>NUCLEOTIDE SEQUENCE [LARGE SCALE GENOMIC DNA]</scope>
</reference>
<dbReference type="WBParaSite" id="TREG1_127210.1">
    <property type="protein sequence ID" value="TREG1_127210.1"/>
    <property type="gene ID" value="TREG1_127210"/>
</dbReference>
<dbReference type="InterPro" id="IPR035940">
    <property type="entry name" value="CAP_sf"/>
</dbReference>
<keyword evidence="1" id="KW-0732">Signal</keyword>
<name>A0AA85J6C9_TRIRE</name>
<evidence type="ECO:0000259" key="2">
    <source>
        <dbReference type="SMART" id="SM00198"/>
    </source>
</evidence>
<dbReference type="Gene3D" id="3.40.33.10">
    <property type="entry name" value="CAP"/>
    <property type="match status" value="1"/>
</dbReference>
<reference evidence="4" key="2">
    <citation type="submission" date="2023-11" db="UniProtKB">
        <authorList>
            <consortium name="WormBaseParasite"/>
        </authorList>
    </citation>
    <scope>IDENTIFICATION</scope>
</reference>